<dbReference type="InterPro" id="IPR045059">
    <property type="entry name" value="Ribosomal_uL29_euk"/>
</dbReference>
<dbReference type="PANTHER" id="PTHR45722:SF2">
    <property type="entry name" value="LARGE RIBOSOMAL SUBUNIT PROTEIN UL29-RELATED"/>
    <property type="match status" value="1"/>
</dbReference>
<dbReference type="EMBL" id="WIUZ02000002">
    <property type="protein sequence ID" value="KAF9790404.1"/>
    <property type="molecule type" value="Genomic_DNA"/>
</dbReference>
<dbReference type="InterPro" id="IPR001854">
    <property type="entry name" value="Ribosomal_uL29"/>
</dbReference>
<dbReference type="Proteomes" id="UP000736335">
    <property type="component" value="Unassembled WGS sequence"/>
</dbReference>
<reference evidence="4" key="2">
    <citation type="submission" date="2020-11" db="EMBL/GenBank/DDBJ databases">
        <authorList>
            <consortium name="DOE Joint Genome Institute"/>
            <person name="Kuo A."/>
            <person name="Miyauchi S."/>
            <person name="Kiss E."/>
            <person name="Drula E."/>
            <person name="Kohler A."/>
            <person name="Sanchez-Garcia M."/>
            <person name="Andreopoulos B."/>
            <person name="Barry K.W."/>
            <person name="Bonito G."/>
            <person name="Buee M."/>
            <person name="Carver A."/>
            <person name="Chen C."/>
            <person name="Cichocki N."/>
            <person name="Clum A."/>
            <person name="Culley D."/>
            <person name="Crous P.W."/>
            <person name="Fauchery L."/>
            <person name="Girlanda M."/>
            <person name="Hayes R."/>
            <person name="Keri Z."/>
            <person name="Labutti K."/>
            <person name="Lipzen A."/>
            <person name="Lombard V."/>
            <person name="Magnuson J."/>
            <person name="Maillard F."/>
            <person name="Morin E."/>
            <person name="Murat C."/>
            <person name="Nolan M."/>
            <person name="Ohm R."/>
            <person name="Pangilinan J."/>
            <person name="Pereira M."/>
            <person name="Perotto S."/>
            <person name="Peter M."/>
            <person name="Riley R."/>
            <person name="Sitrit Y."/>
            <person name="Stielow B."/>
            <person name="Szollosi G."/>
            <person name="Zifcakova L."/>
            <person name="Stursova M."/>
            <person name="Spatafora J.W."/>
            <person name="Tedersoo L."/>
            <person name="Vaario L.-M."/>
            <person name="Yamada A."/>
            <person name="Yan M."/>
            <person name="Wang P."/>
            <person name="Xu J."/>
            <person name="Bruns T."/>
            <person name="Baldrian P."/>
            <person name="Vilgalys R."/>
            <person name="Henrissat B."/>
            <person name="Grigoriev I.V."/>
            <person name="Hibbett D."/>
            <person name="Nagy L.G."/>
            <person name="Martin F.M."/>
        </authorList>
    </citation>
    <scope>NUCLEOTIDE SEQUENCE</scope>
    <source>
        <strain evidence="4">UH-Tt-Lm1</strain>
    </source>
</reference>
<dbReference type="GO" id="GO:0000463">
    <property type="term" value="P:maturation of LSU-rRNA from tricistronic rRNA transcript (SSU-rRNA, 5.8S rRNA, LSU-rRNA)"/>
    <property type="evidence" value="ECO:0007669"/>
    <property type="project" value="InterPro"/>
</dbReference>
<keyword evidence="3" id="KW-0687">Ribonucleoprotein</keyword>
<dbReference type="PANTHER" id="PTHR45722">
    <property type="entry name" value="60S RIBOSOMAL PROTEIN L35"/>
    <property type="match status" value="1"/>
</dbReference>
<gene>
    <name evidence="4" type="ORF">BJ322DRAFT_999157</name>
</gene>
<dbReference type="GO" id="GO:0003729">
    <property type="term" value="F:mRNA binding"/>
    <property type="evidence" value="ECO:0007669"/>
    <property type="project" value="TreeGrafter"/>
</dbReference>
<dbReference type="GO" id="GO:0006412">
    <property type="term" value="P:translation"/>
    <property type="evidence" value="ECO:0007669"/>
    <property type="project" value="InterPro"/>
</dbReference>
<keyword evidence="5" id="KW-1185">Reference proteome</keyword>
<dbReference type="GO" id="GO:0003735">
    <property type="term" value="F:structural constituent of ribosome"/>
    <property type="evidence" value="ECO:0007669"/>
    <property type="project" value="InterPro"/>
</dbReference>
<dbReference type="OrthoDB" id="528635at2759"/>
<evidence type="ECO:0000256" key="2">
    <source>
        <dbReference type="ARBA" id="ARBA00022980"/>
    </source>
</evidence>
<evidence type="ECO:0000256" key="3">
    <source>
        <dbReference type="ARBA" id="ARBA00023274"/>
    </source>
</evidence>
<dbReference type="Gene3D" id="1.10.287.310">
    <property type="match status" value="1"/>
</dbReference>
<dbReference type="NCBIfam" id="TIGR00012">
    <property type="entry name" value="L29"/>
    <property type="match status" value="1"/>
</dbReference>
<reference evidence="4" key="1">
    <citation type="journal article" date="2020" name="Nat. Commun.">
        <title>Large-scale genome sequencing of mycorrhizal fungi provides insights into the early evolution of symbiotic traits.</title>
        <authorList>
            <person name="Miyauchi S."/>
            <person name="Kiss E."/>
            <person name="Kuo A."/>
            <person name="Drula E."/>
            <person name="Kohler A."/>
            <person name="Sanchez-Garcia M."/>
            <person name="Morin E."/>
            <person name="Andreopoulos B."/>
            <person name="Barry K.W."/>
            <person name="Bonito G."/>
            <person name="Buee M."/>
            <person name="Carver A."/>
            <person name="Chen C."/>
            <person name="Cichocki N."/>
            <person name="Clum A."/>
            <person name="Culley D."/>
            <person name="Crous P.W."/>
            <person name="Fauchery L."/>
            <person name="Girlanda M."/>
            <person name="Hayes R.D."/>
            <person name="Keri Z."/>
            <person name="LaButti K."/>
            <person name="Lipzen A."/>
            <person name="Lombard V."/>
            <person name="Magnuson J."/>
            <person name="Maillard F."/>
            <person name="Murat C."/>
            <person name="Nolan M."/>
            <person name="Ohm R.A."/>
            <person name="Pangilinan J."/>
            <person name="Pereira M.F."/>
            <person name="Perotto S."/>
            <person name="Peter M."/>
            <person name="Pfister S."/>
            <person name="Riley R."/>
            <person name="Sitrit Y."/>
            <person name="Stielow J.B."/>
            <person name="Szollosi G."/>
            <person name="Zifcakova L."/>
            <person name="Stursova M."/>
            <person name="Spatafora J.W."/>
            <person name="Tedersoo L."/>
            <person name="Vaario L.M."/>
            <person name="Yamada A."/>
            <person name="Yan M."/>
            <person name="Wang P."/>
            <person name="Xu J."/>
            <person name="Bruns T."/>
            <person name="Baldrian P."/>
            <person name="Vilgalys R."/>
            <person name="Dunand C."/>
            <person name="Henrissat B."/>
            <person name="Grigoriev I.V."/>
            <person name="Hibbett D."/>
            <person name="Nagy L.G."/>
            <person name="Martin F.M."/>
        </authorList>
    </citation>
    <scope>NUCLEOTIDE SEQUENCE</scope>
    <source>
        <strain evidence="4">UH-Tt-Lm1</strain>
    </source>
</reference>
<dbReference type="HAMAP" id="MF_00374">
    <property type="entry name" value="Ribosomal_uL29"/>
    <property type="match status" value="1"/>
</dbReference>
<sequence>MPGKVKAYELQSKNKVDLAKQLAELKHDLLTLRVQKIAGGSAAKLTKINVVRKSIARVLTVTNQKARQNLREFYKKKKYLPLDLRPKKTRAIRKRLTVHEKKLKTLKQKKKDIHFPKRKYAVKAD</sequence>
<dbReference type="FunFam" id="1.10.287.310:FF:000002">
    <property type="entry name" value="60S ribosomal protein L35"/>
    <property type="match status" value="1"/>
</dbReference>
<dbReference type="GO" id="GO:0022625">
    <property type="term" value="C:cytosolic large ribosomal subunit"/>
    <property type="evidence" value="ECO:0007669"/>
    <property type="project" value="InterPro"/>
</dbReference>
<dbReference type="InterPro" id="IPR036049">
    <property type="entry name" value="Ribosomal_uL29_sf"/>
</dbReference>
<evidence type="ECO:0000313" key="4">
    <source>
        <dbReference type="EMBL" id="KAF9790404.1"/>
    </source>
</evidence>
<dbReference type="FunFam" id="6.10.250.3450:FF:000001">
    <property type="entry name" value="60S ribosomal protein L35"/>
    <property type="match status" value="1"/>
</dbReference>
<dbReference type="PROSITE" id="PS00579">
    <property type="entry name" value="RIBOSOMAL_L29"/>
    <property type="match status" value="1"/>
</dbReference>
<keyword evidence="2 4" id="KW-0689">Ribosomal protein</keyword>
<name>A0A9P6HMD3_9AGAM</name>
<evidence type="ECO:0000256" key="1">
    <source>
        <dbReference type="ARBA" id="ARBA00009254"/>
    </source>
</evidence>
<protein>
    <submittedName>
        <fullName evidence="4">60S ribosomal protein L35</fullName>
    </submittedName>
</protein>
<dbReference type="AlphaFoldDB" id="A0A9P6HMD3"/>
<organism evidence="4 5">
    <name type="scientific">Thelephora terrestris</name>
    <dbReference type="NCBI Taxonomy" id="56493"/>
    <lineage>
        <taxon>Eukaryota</taxon>
        <taxon>Fungi</taxon>
        <taxon>Dikarya</taxon>
        <taxon>Basidiomycota</taxon>
        <taxon>Agaricomycotina</taxon>
        <taxon>Agaricomycetes</taxon>
        <taxon>Thelephorales</taxon>
        <taxon>Thelephoraceae</taxon>
        <taxon>Thelephora</taxon>
    </lineage>
</organism>
<dbReference type="GO" id="GO:0030684">
    <property type="term" value="C:preribosome"/>
    <property type="evidence" value="ECO:0007669"/>
    <property type="project" value="UniProtKB-ARBA"/>
</dbReference>
<dbReference type="CDD" id="cd00427">
    <property type="entry name" value="Ribosomal_L29_HIP"/>
    <property type="match status" value="1"/>
</dbReference>
<dbReference type="Pfam" id="PF00831">
    <property type="entry name" value="Ribosomal_L29"/>
    <property type="match status" value="1"/>
</dbReference>
<dbReference type="InterPro" id="IPR018254">
    <property type="entry name" value="Ribosomal_uL29_CS"/>
</dbReference>
<evidence type="ECO:0000313" key="5">
    <source>
        <dbReference type="Proteomes" id="UP000736335"/>
    </source>
</evidence>
<dbReference type="SUPFAM" id="SSF46561">
    <property type="entry name" value="Ribosomal protein L29 (L29p)"/>
    <property type="match status" value="1"/>
</dbReference>
<accession>A0A9P6HMD3</accession>
<dbReference type="Gene3D" id="6.10.250.3450">
    <property type="match status" value="1"/>
</dbReference>
<comment type="caution">
    <text evidence="4">The sequence shown here is derived from an EMBL/GenBank/DDBJ whole genome shotgun (WGS) entry which is preliminary data.</text>
</comment>
<proteinExistence type="inferred from homology"/>
<comment type="similarity">
    <text evidence="1">Belongs to the universal ribosomal protein uL29 family.</text>
</comment>